<protein>
    <submittedName>
        <fullName evidence="2">Pco147721a</fullName>
    </submittedName>
</protein>
<feature type="compositionally biased region" description="Basic residues" evidence="1">
    <location>
        <begin position="12"/>
        <end position="26"/>
    </location>
</feature>
<proteinExistence type="predicted"/>
<accession>A0A0A9EYG5</accession>
<feature type="compositionally biased region" description="Basic and acidic residues" evidence="1">
    <location>
        <begin position="27"/>
        <end position="36"/>
    </location>
</feature>
<sequence>MVQGRPGCPATRHGRRVQLQRVHRRGHDLGSQDRPRRAAQGRLPPQLRRRHWGRSCMEGDQGGTWFVSGYLRSGIGRIGGGTRCENVRTSKIIGVDLNPDKEELGKCLFPSVTACR</sequence>
<reference evidence="2" key="2">
    <citation type="journal article" date="2015" name="Data Brief">
        <title>Shoot transcriptome of the giant reed, Arundo donax.</title>
        <authorList>
            <person name="Barrero R.A."/>
            <person name="Guerrero F.D."/>
            <person name="Moolhuijzen P."/>
            <person name="Goolsby J.A."/>
            <person name="Tidwell J."/>
            <person name="Bellgard S.E."/>
            <person name="Bellgard M.I."/>
        </authorList>
    </citation>
    <scope>NUCLEOTIDE SEQUENCE</scope>
    <source>
        <tissue evidence="2">Shoot tissue taken approximately 20 cm above the soil surface</tissue>
    </source>
</reference>
<feature type="region of interest" description="Disordered" evidence="1">
    <location>
        <begin position="1"/>
        <end position="46"/>
    </location>
</feature>
<dbReference type="EMBL" id="GBRH01196833">
    <property type="protein sequence ID" value="JAE01063.1"/>
    <property type="molecule type" value="Transcribed_RNA"/>
</dbReference>
<evidence type="ECO:0000256" key="1">
    <source>
        <dbReference type="SAM" id="MobiDB-lite"/>
    </source>
</evidence>
<reference evidence="2" key="1">
    <citation type="submission" date="2014-09" db="EMBL/GenBank/DDBJ databases">
        <authorList>
            <person name="Magalhaes I.L.F."/>
            <person name="Oliveira U."/>
            <person name="Santos F.R."/>
            <person name="Vidigal T.H.D.A."/>
            <person name="Brescovit A.D."/>
            <person name="Santos A.J."/>
        </authorList>
    </citation>
    <scope>NUCLEOTIDE SEQUENCE</scope>
    <source>
        <tissue evidence="2">Shoot tissue taken approximately 20 cm above the soil surface</tissue>
    </source>
</reference>
<evidence type="ECO:0000313" key="2">
    <source>
        <dbReference type="EMBL" id="JAE01063.1"/>
    </source>
</evidence>
<organism evidence="2">
    <name type="scientific">Arundo donax</name>
    <name type="common">Giant reed</name>
    <name type="synonym">Donax arundinaceus</name>
    <dbReference type="NCBI Taxonomy" id="35708"/>
    <lineage>
        <taxon>Eukaryota</taxon>
        <taxon>Viridiplantae</taxon>
        <taxon>Streptophyta</taxon>
        <taxon>Embryophyta</taxon>
        <taxon>Tracheophyta</taxon>
        <taxon>Spermatophyta</taxon>
        <taxon>Magnoliopsida</taxon>
        <taxon>Liliopsida</taxon>
        <taxon>Poales</taxon>
        <taxon>Poaceae</taxon>
        <taxon>PACMAD clade</taxon>
        <taxon>Arundinoideae</taxon>
        <taxon>Arundineae</taxon>
        <taxon>Arundo</taxon>
    </lineage>
</organism>
<name>A0A0A9EYG5_ARUDO</name>
<dbReference type="AlphaFoldDB" id="A0A0A9EYG5"/>